<dbReference type="PANTHER" id="PTHR33692:SF1">
    <property type="entry name" value="RIBOSOME MATURATION FACTOR RIMM"/>
    <property type="match status" value="1"/>
</dbReference>
<dbReference type="Gene3D" id="2.40.30.60">
    <property type="entry name" value="RimM"/>
    <property type="match status" value="1"/>
</dbReference>
<evidence type="ECO:0000259" key="6">
    <source>
        <dbReference type="Pfam" id="PF01782"/>
    </source>
</evidence>
<sequence length="177" mass="19587">MTDLSPSTPPGEVRLIIGEIVAAQGLRGDVRMRILTHFPERIPRLSHVFLGDEPQPRRLLSAHLKGNVAILSIEGVTSRESAEELRGLSVRIALDQASPLQEDEYFYFQLIGLPVYDEAGTFLGNLEEILETGANDVYVIRGGPGGELLLPGIKSVIVRIDLEQGRIIARPLEYYEE</sequence>
<dbReference type="GO" id="GO:0006364">
    <property type="term" value="P:rRNA processing"/>
    <property type="evidence" value="ECO:0007669"/>
    <property type="project" value="UniProtKB-UniRule"/>
</dbReference>
<dbReference type="InterPro" id="IPR009000">
    <property type="entry name" value="Transl_B-barrel_sf"/>
</dbReference>
<keyword evidence="1 5" id="KW-0963">Cytoplasm</keyword>
<dbReference type="OrthoDB" id="9810331at2"/>
<evidence type="ECO:0000259" key="7">
    <source>
        <dbReference type="Pfam" id="PF24986"/>
    </source>
</evidence>
<comment type="subcellular location">
    <subcellularLocation>
        <location evidence="5">Cytoplasm</location>
    </subcellularLocation>
</comment>
<dbReference type="RefSeq" id="WP_008474660.1">
    <property type="nucleotide sequence ID" value="NZ_CAGS01000028.1"/>
</dbReference>
<dbReference type="SUPFAM" id="SSF50447">
    <property type="entry name" value="Translation proteins"/>
    <property type="match status" value="1"/>
</dbReference>
<dbReference type="GO" id="GO:0005840">
    <property type="term" value="C:ribosome"/>
    <property type="evidence" value="ECO:0007669"/>
    <property type="project" value="InterPro"/>
</dbReference>
<accession>I4ECU2</accession>
<proteinExistence type="inferred from homology"/>
<feature type="domain" description="RimM N-terminal" evidence="6">
    <location>
        <begin position="17"/>
        <end position="93"/>
    </location>
</feature>
<dbReference type="InterPro" id="IPR036976">
    <property type="entry name" value="RimM_N_sf"/>
</dbReference>
<dbReference type="Pfam" id="PF01782">
    <property type="entry name" value="RimM"/>
    <property type="match status" value="1"/>
</dbReference>
<organism evidence="8 9">
    <name type="scientific">Nitrolancea hollandica Lb</name>
    <dbReference type="NCBI Taxonomy" id="1129897"/>
    <lineage>
        <taxon>Bacteria</taxon>
        <taxon>Pseudomonadati</taxon>
        <taxon>Thermomicrobiota</taxon>
        <taxon>Thermomicrobia</taxon>
        <taxon>Sphaerobacterales</taxon>
        <taxon>Sphaerobacterineae</taxon>
        <taxon>Sphaerobacteraceae</taxon>
        <taxon>Nitrolancea</taxon>
    </lineage>
</organism>
<dbReference type="NCBIfam" id="TIGR02273">
    <property type="entry name" value="16S_RimM"/>
    <property type="match status" value="1"/>
</dbReference>
<evidence type="ECO:0000256" key="5">
    <source>
        <dbReference type="HAMAP-Rule" id="MF_00014"/>
    </source>
</evidence>
<dbReference type="InterPro" id="IPR002676">
    <property type="entry name" value="RimM_N"/>
</dbReference>
<comment type="function">
    <text evidence="5">An accessory protein needed during the final step in the assembly of 30S ribosomal subunit, possibly for assembly of the head region. Essential for efficient processing of 16S rRNA. May be needed both before and after RbfA during the maturation of 16S rRNA. It has affinity for free ribosomal 30S subunits but not for 70S ribosomes.</text>
</comment>
<dbReference type="GO" id="GO:0005737">
    <property type="term" value="C:cytoplasm"/>
    <property type="evidence" value="ECO:0007669"/>
    <property type="project" value="UniProtKB-SubCell"/>
</dbReference>
<protein>
    <recommendedName>
        <fullName evidence="5">Ribosome maturation factor RimM</fullName>
    </recommendedName>
</protein>
<dbReference type="GO" id="GO:0042274">
    <property type="term" value="P:ribosomal small subunit biogenesis"/>
    <property type="evidence" value="ECO:0007669"/>
    <property type="project" value="UniProtKB-UniRule"/>
</dbReference>
<evidence type="ECO:0000256" key="1">
    <source>
        <dbReference type="ARBA" id="ARBA00022490"/>
    </source>
</evidence>
<dbReference type="GO" id="GO:0043022">
    <property type="term" value="F:ribosome binding"/>
    <property type="evidence" value="ECO:0007669"/>
    <property type="project" value="InterPro"/>
</dbReference>
<evidence type="ECO:0000313" key="9">
    <source>
        <dbReference type="Proteomes" id="UP000004221"/>
    </source>
</evidence>
<name>I4ECU2_9BACT</name>
<evidence type="ECO:0000256" key="3">
    <source>
        <dbReference type="ARBA" id="ARBA00022552"/>
    </source>
</evidence>
<keyword evidence="9" id="KW-1185">Reference proteome</keyword>
<dbReference type="Pfam" id="PF24986">
    <property type="entry name" value="PRC_RimM"/>
    <property type="match status" value="1"/>
</dbReference>
<dbReference type="InterPro" id="IPR056792">
    <property type="entry name" value="PRC_RimM"/>
</dbReference>
<evidence type="ECO:0000256" key="4">
    <source>
        <dbReference type="ARBA" id="ARBA00023186"/>
    </source>
</evidence>
<dbReference type="InterPro" id="IPR011961">
    <property type="entry name" value="RimM"/>
</dbReference>
<reference evidence="8 9" key="1">
    <citation type="journal article" date="2012" name="ISME J.">
        <title>Nitrification expanded: discovery, physiology and genomics of a nitrite-oxidizing bacterium from the phylum Chloroflexi.</title>
        <authorList>
            <person name="Sorokin D.Y."/>
            <person name="Lucker S."/>
            <person name="Vejmelkova D."/>
            <person name="Kostrikina N.A."/>
            <person name="Kleerebezem R."/>
            <person name="Rijpstra W.I."/>
            <person name="Damste J.S."/>
            <person name="Le Paslier D."/>
            <person name="Muyzer G."/>
            <person name="Wagner M."/>
            <person name="van Loosdrecht M.C."/>
            <person name="Daims H."/>
        </authorList>
    </citation>
    <scope>NUCLEOTIDE SEQUENCE [LARGE SCALE GENOMIC DNA]</scope>
    <source>
        <strain evidence="9">none</strain>
    </source>
</reference>
<keyword evidence="4 5" id="KW-0143">Chaperone</keyword>
<dbReference type="EMBL" id="CAGS01000028">
    <property type="protein sequence ID" value="CCF82504.1"/>
    <property type="molecule type" value="Genomic_DNA"/>
</dbReference>
<gene>
    <name evidence="5 8" type="primary">rimM</name>
    <name evidence="8" type="ORF">NITHO_1230005</name>
</gene>
<dbReference type="Proteomes" id="UP000004221">
    <property type="component" value="Unassembled WGS sequence"/>
</dbReference>
<dbReference type="SUPFAM" id="SSF50346">
    <property type="entry name" value="PRC-barrel domain"/>
    <property type="match status" value="1"/>
</dbReference>
<keyword evidence="2 5" id="KW-0690">Ribosome biogenesis</keyword>
<keyword evidence="3 5" id="KW-0698">rRNA processing</keyword>
<comment type="similarity">
    <text evidence="5">Belongs to the RimM family.</text>
</comment>
<dbReference type="HAMAP" id="MF_00014">
    <property type="entry name" value="Ribosome_mat_RimM"/>
    <property type="match status" value="1"/>
</dbReference>
<comment type="domain">
    <text evidence="5">The PRC barrel domain binds ribosomal protein uS19.</text>
</comment>
<feature type="domain" description="Ribosome maturation factor RimM PRC barrel" evidence="7">
    <location>
        <begin position="108"/>
        <end position="169"/>
    </location>
</feature>
<comment type="caution">
    <text evidence="8">The sequence shown here is derived from an EMBL/GenBank/DDBJ whole genome shotgun (WGS) entry which is preliminary data.</text>
</comment>
<dbReference type="PANTHER" id="PTHR33692">
    <property type="entry name" value="RIBOSOME MATURATION FACTOR RIMM"/>
    <property type="match status" value="1"/>
</dbReference>
<dbReference type="InterPro" id="IPR011033">
    <property type="entry name" value="PRC_barrel-like_sf"/>
</dbReference>
<comment type="subunit">
    <text evidence="5">Binds ribosomal protein uS19.</text>
</comment>
<dbReference type="AlphaFoldDB" id="I4ECU2"/>
<dbReference type="Gene3D" id="2.30.30.240">
    <property type="entry name" value="PRC-barrel domain"/>
    <property type="match status" value="1"/>
</dbReference>
<evidence type="ECO:0000256" key="2">
    <source>
        <dbReference type="ARBA" id="ARBA00022517"/>
    </source>
</evidence>
<evidence type="ECO:0000313" key="8">
    <source>
        <dbReference type="EMBL" id="CCF82504.1"/>
    </source>
</evidence>